<dbReference type="EMBL" id="FORT01000007">
    <property type="protein sequence ID" value="SFJ96944.1"/>
    <property type="molecule type" value="Genomic_DNA"/>
</dbReference>
<gene>
    <name evidence="1" type="ORF">SAMN05518846_107111</name>
</gene>
<evidence type="ECO:0000313" key="1">
    <source>
        <dbReference type="EMBL" id="SFJ96944.1"/>
    </source>
</evidence>
<dbReference type="RefSeq" id="WP_092268622.1">
    <property type="nucleotide sequence ID" value="NZ_BJOE01000021.1"/>
</dbReference>
<evidence type="ECO:0000313" key="2">
    <source>
        <dbReference type="Proteomes" id="UP000198915"/>
    </source>
</evidence>
<organism evidence="1 2">
    <name type="scientific">Brevibacillus centrosporus</name>
    <dbReference type="NCBI Taxonomy" id="54910"/>
    <lineage>
        <taxon>Bacteria</taxon>
        <taxon>Bacillati</taxon>
        <taxon>Bacillota</taxon>
        <taxon>Bacilli</taxon>
        <taxon>Bacillales</taxon>
        <taxon>Paenibacillaceae</taxon>
        <taxon>Brevibacillus</taxon>
    </lineage>
</organism>
<sequence length="125" mass="14405">MNNDFIRLKNMEGELKFSQMNTSLGCSVTSKELVFFKPHTTYHLFLHDIVSMVPVKLDTAPVSFRYQSETIHSTFGSDYYKLVVKWARVISRSGIVERENMEFIVPLSSKLLAYISQYSGLVTIR</sequence>
<name>A0A1I3VNG0_9BACL</name>
<protein>
    <recommendedName>
        <fullName evidence="3">GRAM domain-containing protein</fullName>
    </recommendedName>
</protein>
<proteinExistence type="predicted"/>
<dbReference type="AlphaFoldDB" id="A0A1I3VNG0"/>
<evidence type="ECO:0008006" key="3">
    <source>
        <dbReference type="Google" id="ProtNLM"/>
    </source>
</evidence>
<accession>A0A1I3VNG0</accession>
<dbReference type="Proteomes" id="UP000198915">
    <property type="component" value="Unassembled WGS sequence"/>
</dbReference>
<keyword evidence="2" id="KW-1185">Reference proteome</keyword>
<reference evidence="2" key="1">
    <citation type="submission" date="2016-10" db="EMBL/GenBank/DDBJ databases">
        <authorList>
            <person name="Varghese N."/>
            <person name="Submissions S."/>
        </authorList>
    </citation>
    <scope>NUCLEOTIDE SEQUENCE [LARGE SCALE GENOMIC DNA]</scope>
    <source>
        <strain evidence="2">OK042</strain>
    </source>
</reference>